<accession>A0A8S5N0Z8</accession>
<name>A0A8S5N0Z8_9CAUD</name>
<dbReference type="EMBL" id="BK015035">
    <property type="protein sequence ID" value="DAD88116.1"/>
    <property type="molecule type" value="Genomic_DNA"/>
</dbReference>
<reference evidence="2" key="1">
    <citation type="journal article" date="2021" name="Proc. Natl. Acad. Sci. U.S.A.">
        <title>A Catalog of Tens of Thousands of Viruses from Human Metagenomes Reveals Hidden Associations with Chronic Diseases.</title>
        <authorList>
            <person name="Tisza M.J."/>
            <person name="Buck C.B."/>
        </authorList>
    </citation>
    <scope>NUCLEOTIDE SEQUENCE</scope>
    <source>
        <strain evidence="2">Ctpbb7</strain>
    </source>
</reference>
<sequence>MSGKNSEGYSDPTASIAISRATRKENKMSTARPGEIWIVQSAQGESPALILADNGRIATYIKLRKGWLREGCMDDADVRIVYQGKMYASPAMIQYTRSEDCVGYEKTITDAEYDAVRKAIADALGIVLAELVEIDTSEIDTSESGELRDKIHSLEVSLARCEGERDVYKELFTGRSKE</sequence>
<organism evidence="2">
    <name type="scientific">Siphoviridae sp. ctpbb7</name>
    <dbReference type="NCBI Taxonomy" id="2826465"/>
    <lineage>
        <taxon>Viruses</taxon>
        <taxon>Duplodnaviria</taxon>
        <taxon>Heunggongvirae</taxon>
        <taxon>Uroviricota</taxon>
        <taxon>Caudoviricetes</taxon>
    </lineage>
</organism>
<feature type="region of interest" description="Disordered" evidence="1">
    <location>
        <begin position="1"/>
        <end position="27"/>
    </location>
</feature>
<proteinExistence type="predicted"/>
<evidence type="ECO:0000256" key="1">
    <source>
        <dbReference type="SAM" id="MobiDB-lite"/>
    </source>
</evidence>
<evidence type="ECO:0000313" key="2">
    <source>
        <dbReference type="EMBL" id="DAD88116.1"/>
    </source>
</evidence>
<protein>
    <submittedName>
        <fullName evidence="2">Endoribonuclease</fullName>
    </submittedName>
</protein>